<feature type="domain" description="Receptor ligand binding region" evidence="10">
    <location>
        <begin position="1028"/>
        <end position="1337"/>
    </location>
</feature>
<dbReference type="PANTHER" id="PTHR30483">
    <property type="entry name" value="LEUCINE-SPECIFIC-BINDING PROTEIN"/>
    <property type="match status" value="1"/>
</dbReference>
<evidence type="ECO:0000256" key="8">
    <source>
        <dbReference type="SAM" id="Phobius"/>
    </source>
</evidence>
<evidence type="ECO:0000256" key="7">
    <source>
        <dbReference type="SAM" id="MobiDB-lite"/>
    </source>
</evidence>
<organism evidence="11 12">
    <name type="scientific">Prymnesium parvum</name>
    <name type="common">Toxic golden alga</name>
    <dbReference type="NCBI Taxonomy" id="97485"/>
    <lineage>
        <taxon>Eukaryota</taxon>
        <taxon>Haptista</taxon>
        <taxon>Haptophyta</taxon>
        <taxon>Prymnesiophyceae</taxon>
        <taxon>Prymnesiales</taxon>
        <taxon>Prymnesiaceae</taxon>
        <taxon>Prymnesium</taxon>
    </lineage>
</organism>
<feature type="transmembrane region" description="Helical" evidence="8">
    <location>
        <begin position="2879"/>
        <end position="2900"/>
    </location>
</feature>
<evidence type="ECO:0000259" key="10">
    <source>
        <dbReference type="Pfam" id="PF01094"/>
    </source>
</evidence>
<evidence type="ECO:0000256" key="1">
    <source>
        <dbReference type="ARBA" id="ARBA00004141"/>
    </source>
</evidence>
<proteinExistence type="predicted"/>
<evidence type="ECO:0000313" key="12">
    <source>
        <dbReference type="Proteomes" id="UP001515480"/>
    </source>
</evidence>
<dbReference type="EMBL" id="JBGBPQ010000006">
    <property type="protein sequence ID" value="KAL1523397.1"/>
    <property type="molecule type" value="Genomic_DNA"/>
</dbReference>
<dbReference type="PANTHER" id="PTHR30483:SF6">
    <property type="entry name" value="PERIPLASMIC BINDING PROTEIN OF ABC TRANSPORTER FOR NATURAL AMINO ACIDS"/>
    <property type="match status" value="1"/>
</dbReference>
<reference evidence="11 12" key="1">
    <citation type="journal article" date="2024" name="Science">
        <title>Giant polyketide synthase enzymes in the biosynthesis of giant marine polyether toxins.</title>
        <authorList>
            <person name="Fallon T.R."/>
            <person name="Shende V.V."/>
            <person name="Wierzbicki I.H."/>
            <person name="Pendleton A.L."/>
            <person name="Watervoot N.F."/>
            <person name="Auber R.P."/>
            <person name="Gonzalez D.J."/>
            <person name="Wisecaver J.H."/>
            <person name="Moore B.S."/>
        </authorList>
    </citation>
    <scope>NUCLEOTIDE SEQUENCE [LARGE SCALE GENOMIC DNA]</scope>
    <source>
        <strain evidence="11 12">12B1</strain>
    </source>
</reference>
<feature type="chain" id="PRO_5044316373" description="Receptor ligand binding region domain-containing protein" evidence="9">
    <location>
        <begin position="20"/>
        <end position="3549"/>
    </location>
</feature>
<feature type="region of interest" description="Disordered" evidence="7">
    <location>
        <begin position="3168"/>
        <end position="3194"/>
    </location>
</feature>
<sequence length="3549" mass="387907">MMSRLLLVLMGMWLGPVVGKSARIGMILPYTNVGVPLSGISWKQVICGAQMAVRHVNEKVEAIVPGLANATANLTLTGDTYDTGYSASPAIVSYRKLRADGGMALVGAARSAVSKPLAQLGEIDKMPQCSYWSSSPSLSDKQLYPYFGRTYPSDAITTKALPRLLSAYGWTHVGILHVNDEYANNYARGMRDNSRDHGVTIVASVDYQTNTRSTYLPACRSLKEVGVNIIVVVAWDQDLPEILRQCKSIGLWGQGYAWISADAASPQTSLASGQDNFGLSAEDTAALLDGMLNFFASPEASAGYKRLASFWTTSNDTGCENPFFNATDYPDIFVSDPWNVVAYTYDCVVAFAIAMARAVNPADGVEVAALFRDVTFDGASGPVQFDGNTSDREQSSISYVLYNWVADGAAVHSYLASTISLRSPLERVPGYNISWPGPSNSQPLDWKTLDPCATNLVRDTSTGVPRCVPCPGDRVASLGTECIPKTAQLGLILPYTNGDTGNVLSGVTWKQVTCAGRLAVHHVNSRFEGIVPGLGALVSNLTHLTGKMYDSGYSATPATISYRKMKAEGSTAMVAAARSAVSGPLATQGKIDQIPQCSYWSSSPSLSDELLYPYFGRTYPSDAITTQALPRVIASFGWRNIGVLHVNDDYANNYARGLRDNSKDYGVTVVASADYQTNTRETYLPACRSLKASGVNIIVVAAWDQDLPEILLVCKSIGLWGQGYAWISADAASATASFASGANWGQSEEQTAALLNGMLNFFASPEATAGYKRLASYWQTANDTECENPFFNASDHLDIFGGEPWNVAAYTYDCVIAFAIAMSRAVNPADGLEVAALFREVTFDGSSGDVRFDARSDREPQSISYVLYNWVANGPSVDARLAATVSLSGNLVAAPDHNITWHESSFTPIDRLTLDACPTGLVRDTSTGVPLCKLCPGDKVAVQEYDECIPKTAQLGLILPYTNGDTGNVLSGVTWKQVTCAGRLAVHHVNSRFEGIVPGLGSLVSNLTHLSGKMYDSGYSATPATISYRKMRAEGSTAMVAAARSAVSGPLATQGKIDQIPQCSYWSSSPSLSDELLYPYFGRTYPSDAITTQALPRVIASFGWRNIGVLHVNDDYANNYARGLRDNSKDYGVTVVASADYQTNTRETHLPACRSLKASGVNIIVVAAWDQDLPEILLVCKSIGLWGQGYSWISADSASATASFSSGANWGQSEEQTAALLNGMLNFFASPEATAGYRRLASYWQTANDTECENPFFNASDHPDIFGGEPWNVAAYTYDCVIAFAIAMSRAVNPANGLEVAALFREVTFDGSSGDVRFDARSDREPQSISYVLYNWVANGPSVDARLAATVSLSGNLVVVPDHNITWHESTFTPIDRLTLDACPTNLVRDTSTGVPLCVPCPGDRVASQGSECVPKTAQIGMIMPWTDEDSGTVLSGVSWKQMICAGRLAVHHVNSRFEGIVPGLGSLVSNLTHLTGKIYDTGYAATTASVSYRRMRAEGSTAMVAAARSAVSVPLATQGKIDQIPQCSYWSSSPSLSDQLQFPYFGRTYPSDAITTQALPRLLGNFSWRNVGVLYVNDDYGNAYNRGMRDNSHDYDVTVVASASYLKTTQASYEPACRSLKNAGVNIIVVIAWDADFAGLLQACKDIGLWGQGYAWISADSASMEGAFEAAATQWGQTPAETAELFNGMLNFFASPEATNGYRRLASYWQTANDTECENPFFNASDHPGIFGGDPFNVAAYTYDCVIAFAIAMSRAVNPADGLEVAALFRETAFDGSSGDVRFDARSDREPQSISYVLYNWVANGPTSVEARLTATVSLSGEVLAVPGSNITWHESTFTPIDRLTLDACPTNLVRDTSTGVPLCVPCPGDRVASQGSECVPKTAQIGMIMPWTDEDSGKVLEGVTWKQMICAGRLAVRHVNSRFEGIVPGLGSLVSNLTHLTGKIYDTGYAATTATISYRKMRAEGSTAMVAAARSAVSVPLATQGKIDQIPQCSYWSSSPSLSDQLQFPYFGRTYPSDAITTQALPRLVSELGWRNVGVLHVNDDYGIAYNRGMRDNSKDYGVTVVASASYLKTTQASYEPACRSLKNAGVNIIVVIAWDVDFAGLLQACKDIGLWGPGYAWISADAASMGGAFESAATQWGQAPTETAELFNGMLNFFASPEATTGYKRMASLWPHFNSSDCENPFFNVSDHPDVFSGDPWNVGAYTYDCVIAFAIAMARAVNPADGAEVAALFREVEFDGASGDVRFDARADRDAESITYVLYNWVSTGSSVASNLAATISLSSPLALIPEYVIVWANNSQVKPVDVTTVELRCPPGQIREVGENLVPFCQTCPPGTYESARFTDRICDFAAPEFYAPFPGMVESMRLPCPANSQYHLNLDTDPPSVAAKEGATERWQCTCKEGFYNYSDTCIPCPQGATCYGEHYAPIARRGYGQLQLYSLVCNNPDCDGELTQRKFEFFECADYTECNTDENGRCSCPGGRYTTAEDGIKYDAYSCSDRFRNGSALCSKCDPGNATRLGVCQDCEEGSEVAFFILAMCFVIFWFPLLEHIVRHKIKSAYTSVSFIQFLGFYQEIEVGWESGIKDIFEGMSFFNLDLDTVFFSCAVKDWHTRWRLQLLLPLLYPCFCILHLLITYILSRLASEARFPTNLMMKSGWLPRTDFSRRALSLAYVPKGLFYLNLYYYMGASTSFVMFICEESHSGESFLKANPSTVCWEGEHANDVVLAGFGVAIYLVFIPLFYAYILLIYVPRVGQNNKWALAYFGFLYTRFLPDMWFWELAELTRKVAMIFITTWGQSLSPNRQCFWAMNAVMVMMIAELAAHPFQTGLHNVLEEYSSFVEFAVLLSGLVIRALIDEDLDSESPSGAGETTSIEWVNSIVYFLVVSSIIAVIFVALTDLRKERMELFAFKVRRKAQTMLSHRVFDIRVSNYLLLNWLAAASDASLESFARMERMLLRVVEGSEQSRLETALASRFLNMSHEEPYLLEWILSQPGSDGLYPEVSNIEGNLASTRNSAVKAEDEPPTPRASRQTKMRRMTAELVRGTNEVVNTLALLTVADRGQDNTLPGIIVLNELSVGLILTWCADRAKAEEKELMQAVLNDLKRFELHKRESMSTFMKIWTSIMNASQVVSVVEKDTRLKRLFAKAKRAESFHGYTRTASGRLDFQGEGSNSAKDQRSSSSRASGSISRIRVRSTCGENSMPMSRFLRASCSGPSVGSLREASFVKRSLLEMEDTPLHRKLSKLARQLAVQIPCEYVIIVPCERSPAPFVVEGAEPFSVNKKSKREKVARRHASREPTCPVGLCIRDAEVIEVTNMLLERRFDKATRDTEKIFSTVCVPIFASTQVYEEIEQRSRRSSRQSSSEPGGRKSIINFLNGNGDGVARRPSTRNSTRRRSSWAPINTLLQAEAESKAEVIAVLKVVNKIDFVRQMAGIPFNTDDIQIAGLYAEHMSKIINEMGLGLEASEMDHSTSITTHIRRTPERKSESPKPEGSIGNRIRSSSPKSIVSSSSPIRACVPSLRYSRASPARNTSPMSELTDPDLRL</sequence>
<dbReference type="PRINTS" id="PR00248">
    <property type="entry name" value="GPCRMGR"/>
</dbReference>
<feature type="transmembrane region" description="Helical" evidence="8">
    <location>
        <begin position="2536"/>
        <end position="2553"/>
    </location>
</feature>
<dbReference type="SUPFAM" id="SSF57184">
    <property type="entry name" value="Growth factor receptor domain"/>
    <property type="match status" value="1"/>
</dbReference>
<accession>A0AB34JRN3</accession>
<evidence type="ECO:0000256" key="3">
    <source>
        <dbReference type="ARBA" id="ARBA00022989"/>
    </source>
</evidence>
<keyword evidence="12" id="KW-1185">Reference proteome</keyword>
<feature type="region of interest" description="Disordered" evidence="7">
    <location>
        <begin position="3017"/>
        <end position="3036"/>
    </location>
</feature>
<feature type="domain" description="Receptor ligand binding region" evidence="10">
    <location>
        <begin position="549"/>
        <end position="871"/>
    </location>
</feature>
<dbReference type="GO" id="GO:0016020">
    <property type="term" value="C:membrane"/>
    <property type="evidence" value="ECO:0007669"/>
    <property type="project" value="UniProtKB-SubCell"/>
</dbReference>
<dbReference type="InterPro" id="IPR001828">
    <property type="entry name" value="ANF_lig-bd_rcpt"/>
</dbReference>
<feature type="domain" description="Receptor ligand binding region" evidence="10">
    <location>
        <begin position="1947"/>
        <end position="2270"/>
    </location>
</feature>
<evidence type="ECO:0000256" key="4">
    <source>
        <dbReference type="ARBA" id="ARBA00023136"/>
    </source>
</evidence>
<keyword evidence="6" id="KW-0325">Glycoprotein</keyword>
<comment type="caution">
    <text evidence="11">The sequence shown here is derived from an EMBL/GenBank/DDBJ whole genome shotgun (WGS) entry which is preliminary data.</text>
</comment>
<feature type="signal peptide" evidence="9">
    <location>
        <begin position="1"/>
        <end position="19"/>
    </location>
</feature>
<evidence type="ECO:0000256" key="6">
    <source>
        <dbReference type="ARBA" id="ARBA00023180"/>
    </source>
</evidence>
<keyword evidence="5" id="KW-0675">Receptor</keyword>
<feature type="compositionally biased region" description="Low complexity" evidence="7">
    <location>
        <begin position="3502"/>
        <end position="3519"/>
    </location>
</feature>
<keyword evidence="3 8" id="KW-1133">Transmembrane helix</keyword>
<dbReference type="Pfam" id="PF01094">
    <property type="entry name" value="ANF_receptor"/>
    <property type="match status" value="5"/>
</dbReference>
<feature type="transmembrane region" description="Helical" evidence="8">
    <location>
        <begin position="2622"/>
        <end position="2642"/>
    </location>
</feature>
<evidence type="ECO:0000256" key="5">
    <source>
        <dbReference type="ARBA" id="ARBA00023170"/>
    </source>
</evidence>
<protein>
    <recommendedName>
        <fullName evidence="10">Receptor ligand binding region domain-containing protein</fullName>
    </recommendedName>
</protein>
<dbReference type="InterPro" id="IPR028082">
    <property type="entry name" value="Peripla_BP_I"/>
</dbReference>
<dbReference type="GO" id="GO:0004930">
    <property type="term" value="F:G protein-coupled receptor activity"/>
    <property type="evidence" value="ECO:0007669"/>
    <property type="project" value="InterPro"/>
</dbReference>
<comment type="subcellular location">
    <subcellularLocation>
        <location evidence="1">Membrane</location>
        <topology evidence="1">Multi-pass membrane protein</topology>
    </subcellularLocation>
</comment>
<feature type="compositionally biased region" description="Low complexity" evidence="7">
    <location>
        <begin position="3183"/>
        <end position="3194"/>
    </location>
</feature>
<dbReference type="Proteomes" id="UP001515480">
    <property type="component" value="Unassembled WGS sequence"/>
</dbReference>
<keyword evidence="2 8" id="KW-0812">Transmembrane</keyword>
<gene>
    <name evidence="11" type="ORF">AB1Y20_018339</name>
</gene>
<keyword evidence="9" id="KW-0732">Signal</keyword>
<feature type="domain" description="Receptor ligand binding region" evidence="10">
    <location>
        <begin position="1481"/>
        <end position="1803"/>
    </location>
</feature>
<evidence type="ECO:0000256" key="2">
    <source>
        <dbReference type="ARBA" id="ARBA00022692"/>
    </source>
</evidence>
<dbReference type="InterPro" id="IPR051010">
    <property type="entry name" value="BCAA_transport"/>
</dbReference>
<evidence type="ECO:0000313" key="11">
    <source>
        <dbReference type="EMBL" id="KAL1523397.1"/>
    </source>
</evidence>
<evidence type="ECO:0000256" key="9">
    <source>
        <dbReference type="SAM" id="SignalP"/>
    </source>
</evidence>
<name>A0AB34JRN3_PRYPA</name>
<dbReference type="InterPro" id="IPR000337">
    <property type="entry name" value="GPCR_3"/>
</dbReference>
<feature type="domain" description="Receptor ligand binding region" evidence="10">
    <location>
        <begin position="75"/>
        <end position="405"/>
    </location>
</feature>
<dbReference type="InterPro" id="IPR009030">
    <property type="entry name" value="Growth_fac_rcpt_cys_sf"/>
</dbReference>
<feature type="compositionally biased region" description="Basic and acidic residues" evidence="7">
    <location>
        <begin position="3484"/>
        <end position="3494"/>
    </location>
</feature>
<feature type="region of interest" description="Disordered" evidence="7">
    <location>
        <begin position="3475"/>
        <end position="3549"/>
    </location>
</feature>
<dbReference type="SUPFAM" id="SSF53822">
    <property type="entry name" value="Periplasmic binding protein-like I"/>
    <property type="match status" value="5"/>
</dbReference>
<feature type="region of interest" description="Disordered" evidence="7">
    <location>
        <begin position="3356"/>
        <end position="3401"/>
    </location>
</feature>
<dbReference type="Gene3D" id="3.40.50.2300">
    <property type="match status" value="11"/>
</dbReference>
<feature type="transmembrane region" description="Helical" evidence="8">
    <location>
        <begin position="2728"/>
        <end position="2751"/>
    </location>
</feature>
<keyword evidence="4 8" id="KW-0472">Membrane</keyword>